<keyword evidence="1" id="KW-0812">Transmembrane</keyword>
<organism evidence="2 5">
    <name type="scientific">Phytopseudomonas dryadis</name>
    <dbReference type="NCBI Taxonomy" id="2487520"/>
    <lineage>
        <taxon>Bacteria</taxon>
        <taxon>Pseudomonadati</taxon>
        <taxon>Pseudomonadota</taxon>
        <taxon>Gammaproteobacteria</taxon>
        <taxon>Pseudomonadales</taxon>
        <taxon>Pseudomonadaceae</taxon>
        <taxon>Phytopseudomonas</taxon>
    </lineage>
</organism>
<keyword evidence="1" id="KW-0472">Membrane</keyword>
<name>A0A4Q9R2F4_9GAMM</name>
<evidence type="ECO:0000313" key="3">
    <source>
        <dbReference type="EMBL" id="TBV07023.1"/>
    </source>
</evidence>
<keyword evidence="4" id="KW-1185">Reference proteome</keyword>
<accession>A0A4Q9R2F4</accession>
<evidence type="ECO:0000313" key="4">
    <source>
        <dbReference type="Proteomes" id="UP000291334"/>
    </source>
</evidence>
<comment type="caution">
    <text evidence="2">The sequence shown here is derived from an EMBL/GenBank/DDBJ whole genome shotgun (WGS) entry which is preliminary data.</text>
</comment>
<protein>
    <submittedName>
        <fullName evidence="2">Uncharacterized protein</fullName>
    </submittedName>
</protein>
<proteinExistence type="predicted"/>
<dbReference type="EMBL" id="QJUM01000009">
    <property type="protein sequence ID" value="TBV07023.1"/>
    <property type="molecule type" value="Genomic_DNA"/>
</dbReference>
<reference evidence="4 5" key="1">
    <citation type="submission" date="2018-06" db="EMBL/GenBank/DDBJ databases">
        <title>Three novel Pseudomonas species isolated from symptomatic oak.</title>
        <authorList>
            <person name="Bueno-Gonzalez V."/>
            <person name="Brady C."/>
        </authorList>
    </citation>
    <scope>NUCLEOTIDE SEQUENCE [LARGE SCALE GENOMIC DNA]</scope>
    <source>
        <strain evidence="3 4">P26B</strain>
        <strain evidence="2 5">P6B</strain>
    </source>
</reference>
<evidence type="ECO:0000313" key="2">
    <source>
        <dbReference type="EMBL" id="TBU93468.1"/>
    </source>
</evidence>
<dbReference type="Proteomes" id="UP000291334">
    <property type="component" value="Unassembled WGS sequence"/>
</dbReference>
<sequence>MLLAINAVFVSVVQLRLHEAAIAMSQALSDGLQTDLLLKIITTVALHVALLSLIPMTLSFFGWRKTSYMSLLILLAMYVEFASGIELTGFAITLVLLAILAWFAVSKARDLYHYLRRQ</sequence>
<gene>
    <name evidence="3" type="ORF">DNK34_09355</name>
    <name evidence="2" type="ORF">DNK44_10830</name>
</gene>
<feature type="transmembrane region" description="Helical" evidence="1">
    <location>
        <begin position="36"/>
        <end position="54"/>
    </location>
</feature>
<evidence type="ECO:0000256" key="1">
    <source>
        <dbReference type="SAM" id="Phobius"/>
    </source>
</evidence>
<evidence type="ECO:0000313" key="5">
    <source>
        <dbReference type="Proteomes" id="UP000293172"/>
    </source>
</evidence>
<feature type="transmembrane region" description="Helical" evidence="1">
    <location>
        <begin position="89"/>
        <end position="108"/>
    </location>
</feature>
<dbReference type="AlphaFoldDB" id="A0A4Q9R2F4"/>
<dbReference type="EMBL" id="QJUL01000012">
    <property type="protein sequence ID" value="TBU93468.1"/>
    <property type="molecule type" value="Genomic_DNA"/>
</dbReference>
<keyword evidence="1" id="KW-1133">Transmembrane helix</keyword>
<dbReference type="Proteomes" id="UP000293172">
    <property type="component" value="Unassembled WGS sequence"/>
</dbReference>